<evidence type="ECO:0000313" key="1">
    <source>
        <dbReference type="EMBL" id="KIJ98607.1"/>
    </source>
</evidence>
<reference evidence="1 2" key="1">
    <citation type="submission" date="2014-04" db="EMBL/GenBank/DDBJ databases">
        <authorList>
            <consortium name="DOE Joint Genome Institute"/>
            <person name="Kuo A."/>
            <person name="Kohler A."/>
            <person name="Nagy L.G."/>
            <person name="Floudas D."/>
            <person name="Copeland A."/>
            <person name="Barry K.W."/>
            <person name="Cichocki N."/>
            <person name="Veneault-Fourrey C."/>
            <person name="LaButti K."/>
            <person name="Lindquist E.A."/>
            <person name="Lipzen A."/>
            <person name="Lundell T."/>
            <person name="Morin E."/>
            <person name="Murat C."/>
            <person name="Sun H."/>
            <person name="Tunlid A."/>
            <person name="Henrissat B."/>
            <person name="Grigoriev I.V."/>
            <person name="Hibbett D.S."/>
            <person name="Martin F."/>
            <person name="Nordberg H.P."/>
            <person name="Cantor M.N."/>
            <person name="Hua S.X."/>
        </authorList>
    </citation>
    <scope>NUCLEOTIDE SEQUENCE [LARGE SCALE GENOMIC DNA]</scope>
    <source>
        <strain evidence="1 2">LaAM-08-1</strain>
    </source>
</reference>
<dbReference type="AlphaFoldDB" id="A0A0C9XRP4"/>
<dbReference type="Proteomes" id="UP000054477">
    <property type="component" value="Unassembled WGS sequence"/>
</dbReference>
<reference evidence="2" key="2">
    <citation type="submission" date="2015-01" db="EMBL/GenBank/DDBJ databases">
        <title>Evolutionary Origins and Diversification of the Mycorrhizal Mutualists.</title>
        <authorList>
            <consortium name="DOE Joint Genome Institute"/>
            <consortium name="Mycorrhizal Genomics Consortium"/>
            <person name="Kohler A."/>
            <person name="Kuo A."/>
            <person name="Nagy L.G."/>
            <person name="Floudas D."/>
            <person name="Copeland A."/>
            <person name="Barry K.W."/>
            <person name="Cichocki N."/>
            <person name="Veneault-Fourrey C."/>
            <person name="LaButti K."/>
            <person name="Lindquist E.A."/>
            <person name="Lipzen A."/>
            <person name="Lundell T."/>
            <person name="Morin E."/>
            <person name="Murat C."/>
            <person name="Riley R."/>
            <person name="Ohm R."/>
            <person name="Sun H."/>
            <person name="Tunlid A."/>
            <person name="Henrissat B."/>
            <person name="Grigoriev I.V."/>
            <person name="Hibbett D.S."/>
            <person name="Martin F."/>
        </authorList>
    </citation>
    <scope>NUCLEOTIDE SEQUENCE [LARGE SCALE GENOMIC DNA]</scope>
    <source>
        <strain evidence="2">LaAM-08-1</strain>
    </source>
</reference>
<organism evidence="1 2">
    <name type="scientific">Laccaria amethystina LaAM-08-1</name>
    <dbReference type="NCBI Taxonomy" id="1095629"/>
    <lineage>
        <taxon>Eukaryota</taxon>
        <taxon>Fungi</taxon>
        <taxon>Dikarya</taxon>
        <taxon>Basidiomycota</taxon>
        <taxon>Agaricomycotina</taxon>
        <taxon>Agaricomycetes</taxon>
        <taxon>Agaricomycetidae</taxon>
        <taxon>Agaricales</taxon>
        <taxon>Agaricineae</taxon>
        <taxon>Hydnangiaceae</taxon>
        <taxon>Laccaria</taxon>
    </lineage>
</organism>
<dbReference type="HOGENOM" id="CLU_1627336_0_0_1"/>
<evidence type="ECO:0000313" key="2">
    <source>
        <dbReference type="Proteomes" id="UP000054477"/>
    </source>
</evidence>
<accession>A0A0C9XRP4</accession>
<sequence>MSNPASCFSASPRPAVRSLVLATALLRLNRRPDGVLIYSSSVFTSTKPATHPAMNHRGKLKNFRTRSTATHISSLSGALAKVVGDIDDETSLVVPRRTQFRRVDDWPLPPLSWKVVYMRRAIRIPLFLLLDLFSPLRRRDMISALLASRKVWNPLCTSTCLWT</sequence>
<name>A0A0C9XRP4_9AGAR</name>
<proteinExistence type="predicted"/>
<dbReference type="EMBL" id="KN838665">
    <property type="protein sequence ID" value="KIJ98607.1"/>
    <property type="molecule type" value="Genomic_DNA"/>
</dbReference>
<gene>
    <name evidence="1" type="ORF">K443DRAFT_205653</name>
</gene>
<keyword evidence="2" id="KW-1185">Reference proteome</keyword>
<protein>
    <submittedName>
        <fullName evidence="1">Uncharacterized protein</fullName>
    </submittedName>
</protein>